<keyword evidence="12" id="KW-0012">Acyltransferase</keyword>
<evidence type="ECO:0000256" key="3">
    <source>
        <dbReference type="ARBA" id="ARBA00022679"/>
    </source>
</evidence>
<feature type="transmembrane region" description="Helical" evidence="10">
    <location>
        <begin position="184"/>
        <end position="200"/>
    </location>
</feature>
<evidence type="ECO:0000256" key="11">
    <source>
        <dbReference type="SAM" id="MobiDB-lite"/>
    </source>
</evidence>
<keyword evidence="6 10" id="KW-0443">Lipid metabolism</keyword>
<dbReference type="NCBIfam" id="TIGR00023">
    <property type="entry name" value="glycerol-3-phosphate 1-O-acyltransferase PlsY"/>
    <property type="match status" value="1"/>
</dbReference>
<keyword evidence="13" id="KW-1185">Reference proteome</keyword>
<feature type="compositionally biased region" description="Basic and acidic residues" evidence="11">
    <location>
        <begin position="252"/>
        <end position="270"/>
    </location>
</feature>
<evidence type="ECO:0000313" key="12">
    <source>
        <dbReference type="EMBL" id="MDJ1128933.1"/>
    </source>
</evidence>
<evidence type="ECO:0000256" key="1">
    <source>
        <dbReference type="ARBA" id="ARBA00022475"/>
    </source>
</evidence>
<keyword evidence="2 10" id="KW-0444">Lipid biosynthesis</keyword>
<gene>
    <name evidence="10 12" type="primary">plsY</name>
    <name evidence="12" type="ORF">QJ043_02395</name>
</gene>
<evidence type="ECO:0000256" key="9">
    <source>
        <dbReference type="ARBA" id="ARBA00023264"/>
    </source>
</evidence>
<comment type="catalytic activity">
    <reaction evidence="10">
        <text>an acyl phosphate + sn-glycerol 3-phosphate = a 1-acyl-sn-glycero-3-phosphate + phosphate</text>
        <dbReference type="Rhea" id="RHEA:34075"/>
        <dbReference type="ChEBI" id="CHEBI:43474"/>
        <dbReference type="ChEBI" id="CHEBI:57597"/>
        <dbReference type="ChEBI" id="CHEBI:57970"/>
        <dbReference type="ChEBI" id="CHEBI:59918"/>
        <dbReference type="EC" id="2.3.1.275"/>
    </reaction>
</comment>
<keyword evidence="3 10" id="KW-0808">Transferase</keyword>
<comment type="caution">
    <text evidence="12">The sequence shown here is derived from an EMBL/GenBank/DDBJ whole genome shotgun (WGS) entry which is preliminary data.</text>
</comment>
<dbReference type="PANTHER" id="PTHR30309">
    <property type="entry name" value="INNER MEMBRANE PROTEIN YGIH"/>
    <property type="match status" value="1"/>
</dbReference>
<feature type="compositionally biased region" description="Basic and acidic residues" evidence="11">
    <location>
        <begin position="279"/>
        <end position="294"/>
    </location>
</feature>
<dbReference type="SMART" id="SM01207">
    <property type="entry name" value="G3P_acyltransf"/>
    <property type="match status" value="1"/>
</dbReference>
<comment type="pathway">
    <text evidence="10">Lipid metabolism; phospholipid metabolism.</text>
</comment>
<dbReference type="Pfam" id="PF02660">
    <property type="entry name" value="G3P_acyltransf"/>
    <property type="match status" value="1"/>
</dbReference>
<dbReference type="GO" id="GO:0004366">
    <property type="term" value="F:glycerol-3-phosphate O-acyltransferase activity"/>
    <property type="evidence" value="ECO:0007669"/>
    <property type="project" value="UniProtKB-EC"/>
</dbReference>
<evidence type="ECO:0000256" key="4">
    <source>
        <dbReference type="ARBA" id="ARBA00022692"/>
    </source>
</evidence>
<evidence type="ECO:0000256" key="10">
    <source>
        <dbReference type="HAMAP-Rule" id="MF_01043"/>
    </source>
</evidence>
<feature type="transmembrane region" description="Helical" evidence="10">
    <location>
        <begin position="128"/>
        <end position="152"/>
    </location>
</feature>
<evidence type="ECO:0000256" key="6">
    <source>
        <dbReference type="ARBA" id="ARBA00023098"/>
    </source>
</evidence>
<dbReference type="HAMAP" id="MF_01043">
    <property type="entry name" value="PlsY"/>
    <property type="match status" value="1"/>
</dbReference>
<comment type="similarity">
    <text evidence="10">Belongs to the PlsY family.</text>
</comment>
<reference evidence="12" key="1">
    <citation type="submission" date="2023-05" db="EMBL/GenBank/DDBJ databases">
        <title>[olsenella] sp. nov., isolated from a pig farm feces dump.</title>
        <authorList>
            <person name="Chang Y.-H."/>
        </authorList>
    </citation>
    <scope>NUCLEOTIDE SEQUENCE</scope>
    <source>
        <strain evidence="12">YH-ols2217</strain>
    </source>
</reference>
<feature type="region of interest" description="Disordered" evidence="11">
    <location>
        <begin position="241"/>
        <end position="297"/>
    </location>
</feature>
<keyword evidence="8 10" id="KW-0594">Phospholipid biosynthesis</keyword>
<evidence type="ECO:0000256" key="2">
    <source>
        <dbReference type="ARBA" id="ARBA00022516"/>
    </source>
</evidence>
<organism evidence="12 13">
    <name type="scientific">Kribbibacterium absianum</name>
    <dbReference type="NCBI Taxonomy" id="3044210"/>
    <lineage>
        <taxon>Bacteria</taxon>
        <taxon>Bacillati</taxon>
        <taxon>Actinomycetota</taxon>
        <taxon>Coriobacteriia</taxon>
        <taxon>Coriobacteriales</taxon>
        <taxon>Kribbibacteriaceae</taxon>
        <taxon>Kribbibacterium</taxon>
    </lineage>
</organism>
<dbReference type="Proteomes" id="UP001431693">
    <property type="component" value="Unassembled WGS sequence"/>
</dbReference>
<keyword evidence="4 10" id="KW-0812">Transmembrane</keyword>
<evidence type="ECO:0000313" key="13">
    <source>
        <dbReference type="Proteomes" id="UP001431693"/>
    </source>
</evidence>
<protein>
    <recommendedName>
        <fullName evidence="10">Glycerol-3-phosphate acyltransferase</fullName>
    </recommendedName>
    <alternativeName>
        <fullName evidence="10">Acyl-PO4 G3P acyltransferase</fullName>
    </alternativeName>
    <alternativeName>
        <fullName evidence="10">Acyl-phosphate--glycerol-3-phosphate acyltransferase</fullName>
    </alternativeName>
    <alternativeName>
        <fullName evidence="10">G3P acyltransferase</fullName>
        <shortName evidence="10">GPAT</shortName>
        <ecNumber evidence="10">2.3.1.275</ecNumber>
    </alternativeName>
    <alternativeName>
        <fullName evidence="10">Lysophosphatidic acid synthase</fullName>
        <shortName evidence="10">LPA synthase</shortName>
    </alternativeName>
</protein>
<dbReference type="EC" id="2.3.1.275" evidence="10"/>
<dbReference type="InterPro" id="IPR003811">
    <property type="entry name" value="G3P_acylTferase_PlsY"/>
</dbReference>
<dbReference type="RefSeq" id="WP_283712688.1">
    <property type="nucleotide sequence ID" value="NZ_JASJEW010000001.1"/>
</dbReference>
<feature type="transmembrane region" description="Helical" evidence="10">
    <location>
        <begin position="67"/>
        <end position="86"/>
    </location>
</feature>
<keyword evidence="1 10" id="KW-1003">Cell membrane</keyword>
<dbReference type="PANTHER" id="PTHR30309:SF0">
    <property type="entry name" value="GLYCEROL-3-PHOSPHATE ACYLTRANSFERASE-RELATED"/>
    <property type="match status" value="1"/>
</dbReference>
<keyword evidence="9 10" id="KW-1208">Phospholipid metabolism</keyword>
<evidence type="ECO:0000256" key="8">
    <source>
        <dbReference type="ARBA" id="ARBA00023209"/>
    </source>
</evidence>
<accession>A0ABT6ZIP7</accession>
<keyword evidence="5 10" id="KW-1133">Transmembrane helix</keyword>
<evidence type="ECO:0000256" key="7">
    <source>
        <dbReference type="ARBA" id="ARBA00023136"/>
    </source>
</evidence>
<comment type="function">
    <text evidence="10">Catalyzes the transfer of an acyl group from acyl-phosphate (acyl-PO(4)) to glycerol-3-phosphate (G3P) to form lysophosphatidic acid (LPA). This enzyme utilizes acyl-phosphate as fatty acyl donor, but not acyl-CoA or acyl-ACP.</text>
</comment>
<feature type="transmembrane region" description="Helical" evidence="10">
    <location>
        <begin position="159"/>
        <end position="178"/>
    </location>
</feature>
<name>A0ABT6ZIP7_9ACTN</name>
<proteinExistence type="inferred from homology"/>
<evidence type="ECO:0000256" key="5">
    <source>
        <dbReference type="ARBA" id="ARBA00022989"/>
    </source>
</evidence>
<dbReference type="EMBL" id="JASJEX010000001">
    <property type="protein sequence ID" value="MDJ1128933.1"/>
    <property type="molecule type" value="Genomic_DNA"/>
</dbReference>
<keyword evidence="7 10" id="KW-0472">Membrane</keyword>
<feature type="transmembrane region" description="Helical" evidence="10">
    <location>
        <begin position="98"/>
        <end position="116"/>
    </location>
</feature>
<comment type="subunit">
    <text evidence="10">Probably interacts with PlsX.</text>
</comment>
<sequence>MISSMLLPVLLALLLASYCIAGIPFGLVFSKLAGVDVREKGSGNIGATNVTRTMGTGMGVLTMLCDIAKGWVCTFFGSAILARLVFEGDPAPVAPTGAFGWTVACIYLACICGHVFSPYLHFRGGKGIAVGFGAALGFSWPIALGLLVVWALCAVPSRYVSAGSTCAAVCLPFLAFFIYYPASFAFVAPFVLVAVIVVWAHRENLGRLRAGTERPFSFKREDEAAPEAQSYHEEQGEVIADRAGAPDETPVDDGRTDAAPRTVENARSEEQVELADMEAESRRAVAEDKAREDAPDVTDVEDALQEAAEAEKPAVVFGDEPYVSKLVRRDDDN</sequence>
<comment type="subcellular location">
    <subcellularLocation>
        <location evidence="10">Cell membrane</location>
        <topology evidence="10">Multi-pass membrane protein</topology>
    </subcellularLocation>
</comment>